<evidence type="ECO:0000313" key="2">
    <source>
        <dbReference type="Proteomes" id="UP000887540"/>
    </source>
</evidence>
<dbReference type="Proteomes" id="UP000887540">
    <property type="component" value="Unplaced"/>
</dbReference>
<proteinExistence type="predicted"/>
<keyword evidence="2" id="KW-1185">Reference proteome</keyword>
<feature type="chain" id="PRO_5037387672" evidence="1">
    <location>
        <begin position="17"/>
        <end position="173"/>
    </location>
</feature>
<organism evidence="2 3">
    <name type="scientific">Acrobeloides nanus</name>
    <dbReference type="NCBI Taxonomy" id="290746"/>
    <lineage>
        <taxon>Eukaryota</taxon>
        <taxon>Metazoa</taxon>
        <taxon>Ecdysozoa</taxon>
        <taxon>Nematoda</taxon>
        <taxon>Chromadorea</taxon>
        <taxon>Rhabditida</taxon>
        <taxon>Tylenchina</taxon>
        <taxon>Cephalobomorpha</taxon>
        <taxon>Cephaloboidea</taxon>
        <taxon>Cephalobidae</taxon>
        <taxon>Acrobeloides</taxon>
    </lineage>
</organism>
<protein>
    <submittedName>
        <fullName evidence="3">Uncharacterized protein</fullName>
    </submittedName>
</protein>
<name>A0A914CJU4_9BILA</name>
<reference evidence="3" key="1">
    <citation type="submission" date="2022-11" db="UniProtKB">
        <authorList>
            <consortium name="WormBaseParasite"/>
        </authorList>
    </citation>
    <scope>IDENTIFICATION</scope>
</reference>
<keyword evidence="1" id="KW-0732">Signal</keyword>
<feature type="signal peptide" evidence="1">
    <location>
        <begin position="1"/>
        <end position="16"/>
    </location>
</feature>
<dbReference type="AlphaFoldDB" id="A0A914CJU4"/>
<sequence>MKPALLVVLFVVGVSALPVNVPINPSNSLPGSSLGSTLISSEKVKNLLKGTPWLNNQADVDRYQKKLAQLKGKWASKVQAGAATKKKIVTPIWPFKKGKEFGDILKIEDSVDSEMQPLLFGDIFFTEEQLDHLLANEGRKKRQASTVWKTWTSGAVNYYFDPNAGYSESYEFH</sequence>
<dbReference type="WBParaSite" id="ACRNAN_scaffold11600.g25113.t1">
    <property type="protein sequence ID" value="ACRNAN_scaffold11600.g25113.t1"/>
    <property type="gene ID" value="ACRNAN_scaffold11600.g25113"/>
</dbReference>
<evidence type="ECO:0000313" key="3">
    <source>
        <dbReference type="WBParaSite" id="ACRNAN_scaffold11600.g25113.t1"/>
    </source>
</evidence>
<evidence type="ECO:0000256" key="1">
    <source>
        <dbReference type="SAM" id="SignalP"/>
    </source>
</evidence>
<accession>A0A914CJU4</accession>